<reference evidence="2" key="2">
    <citation type="submission" date="2012-06" db="EMBL/GenBank/DDBJ databases">
        <authorList>
            <person name="Yu Y."/>
            <person name="Currie J."/>
            <person name="Lomeli R."/>
            <person name="Angelova A."/>
            <person name="Collura K."/>
            <person name="Wissotski M."/>
            <person name="Campos D."/>
            <person name="Kudrna D."/>
            <person name="Golser W."/>
            <person name="Ashely E."/>
            <person name="Descour A."/>
            <person name="Fernandes J."/>
            <person name="Soderlund C."/>
            <person name="Walbot V."/>
        </authorList>
    </citation>
    <scope>NUCLEOTIDE SEQUENCE</scope>
    <source>
        <strain evidence="2">B73</strain>
    </source>
</reference>
<accession>C4J4J4</accession>
<evidence type="ECO:0000256" key="1">
    <source>
        <dbReference type="SAM" id="MobiDB-lite"/>
    </source>
</evidence>
<name>C4J4J4_MAIZE</name>
<feature type="compositionally biased region" description="Polar residues" evidence="1">
    <location>
        <begin position="36"/>
        <end position="50"/>
    </location>
</feature>
<protein>
    <submittedName>
        <fullName evidence="2">Uncharacterized protein</fullName>
    </submittedName>
</protein>
<organism evidence="2">
    <name type="scientific">Zea mays</name>
    <name type="common">Maize</name>
    <dbReference type="NCBI Taxonomy" id="4577"/>
    <lineage>
        <taxon>Eukaryota</taxon>
        <taxon>Viridiplantae</taxon>
        <taxon>Streptophyta</taxon>
        <taxon>Embryophyta</taxon>
        <taxon>Tracheophyta</taxon>
        <taxon>Spermatophyta</taxon>
        <taxon>Magnoliopsida</taxon>
        <taxon>Liliopsida</taxon>
        <taxon>Poales</taxon>
        <taxon>Poaceae</taxon>
        <taxon>PACMAD clade</taxon>
        <taxon>Panicoideae</taxon>
        <taxon>Andropogonodae</taxon>
        <taxon>Andropogoneae</taxon>
        <taxon>Tripsacinae</taxon>
        <taxon>Zea</taxon>
    </lineage>
</organism>
<dbReference type="AlphaFoldDB" id="C4J4J4"/>
<reference evidence="2" key="1">
    <citation type="journal article" date="2009" name="PLoS Genet.">
        <title>Sequencing, mapping, and analysis of 27,455 maize full-length cDNAs.</title>
        <authorList>
            <person name="Soderlund C."/>
            <person name="Descour A."/>
            <person name="Kudrna D."/>
            <person name="Bomhoff M."/>
            <person name="Boyd L."/>
            <person name="Currie J."/>
            <person name="Angelova A."/>
            <person name="Collura K."/>
            <person name="Wissotski M."/>
            <person name="Ashley E."/>
            <person name="Morrow D."/>
            <person name="Fernandes J."/>
            <person name="Walbot V."/>
            <person name="Yu Y."/>
        </authorList>
    </citation>
    <scope>NUCLEOTIDE SEQUENCE</scope>
    <source>
        <strain evidence="2">B73</strain>
    </source>
</reference>
<proteinExistence type="evidence at transcript level"/>
<evidence type="ECO:0000313" key="2">
    <source>
        <dbReference type="EMBL" id="ACR36094.1"/>
    </source>
</evidence>
<dbReference type="EMBL" id="BT085741">
    <property type="protein sequence ID" value="ACR36094.1"/>
    <property type="molecule type" value="mRNA"/>
</dbReference>
<feature type="region of interest" description="Disordered" evidence="1">
    <location>
        <begin position="1"/>
        <end position="78"/>
    </location>
</feature>
<sequence length="113" mass="11700">MSTARYSRRLAPVGSGRLPTSAPAGSGMASRAQVGATETRSAPRASSPTAPMNLAAPSPSATAWLNRKPTTKPPHSNAVTWTSRISLLSSWWVGLGSGCGSRSSLGIWSGYSR</sequence>